<evidence type="ECO:0000313" key="1">
    <source>
        <dbReference type="EMBL" id="ESK89005.1"/>
    </source>
</evidence>
<dbReference type="Proteomes" id="UP000017559">
    <property type="component" value="Unassembled WGS sequence"/>
</dbReference>
<evidence type="ECO:0000313" key="2">
    <source>
        <dbReference type="Proteomes" id="UP000017559"/>
    </source>
</evidence>
<dbReference type="HOGENOM" id="CLU_1669834_0_0_1"/>
<dbReference type="EMBL" id="AWSO01000598">
    <property type="protein sequence ID" value="ESK89005.1"/>
    <property type="molecule type" value="Genomic_DNA"/>
</dbReference>
<proteinExistence type="predicted"/>
<dbReference type="KEGG" id="mrr:Moror_13164"/>
<keyword evidence="2" id="KW-1185">Reference proteome</keyword>
<protein>
    <submittedName>
        <fullName evidence="1">Uncharacterized protein</fullName>
    </submittedName>
</protein>
<accession>V2X937</accession>
<organism evidence="1 2">
    <name type="scientific">Moniliophthora roreri (strain MCA 2997)</name>
    <name type="common">Cocoa frosty pod rot fungus</name>
    <name type="synonym">Crinipellis roreri</name>
    <dbReference type="NCBI Taxonomy" id="1381753"/>
    <lineage>
        <taxon>Eukaryota</taxon>
        <taxon>Fungi</taxon>
        <taxon>Dikarya</taxon>
        <taxon>Basidiomycota</taxon>
        <taxon>Agaricomycotina</taxon>
        <taxon>Agaricomycetes</taxon>
        <taxon>Agaricomycetidae</taxon>
        <taxon>Agaricales</taxon>
        <taxon>Marasmiineae</taxon>
        <taxon>Marasmiaceae</taxon>
        <taxon>Moniliophthora</taxon>
    </lineage>
</organism>
<gene>
    <name evidence="1" type="ORF">Moror_13164</name>
</gene>
<dbReference type="AlphaFoldDB" id="V2X937"/>
<reference evidence="1 2" key="1">
    <citation type="journal article" date="2014" name="BMC Genomics">
        <title>Genome and secretome analysis of the hemibiotrophic fungal pathogen, Moniliophthora roreri, which causes frosty pod rot disease of cacao: mechanisms of the biotrophic and necrotrophic phases.</title>
        <authorList>
            <person name="Meinhardt L.W."/>
            <person name="Costa G.G.L."/>
            <person name="Thomazella D.P.T."/>
            <person name="Teixeira P.J.P.L."/>
            <person name="Carazzolle M.F."/>
            <person name="Schuster S.C."/>
            <person name="Carlson J.E."/>
            <person name="Guiltinan M.J."/>
            <person name="Mieczkowski P."/>
            <person name="Farmer A."/>
            <person name="Ramaraj T."/>
            <person name="Crozier J."/>
            <person name="Davis R.E."/>
            <person name="Shao J."/>
            <person name="Melnick R.L."/>
            <person name="Pereira G.A.G."/>
            <person name="Bailey B.A."/>
        </authorList>
    </citation>
    <scope>NUCLEOTIDE SEQUENCE [LARGE SCALE GENOMIC DNA]</scope>
    <source>
        <strain evidence="1 2">MCA 2997</strain>
    </source>
</reference>
<name>V2X937_MONRO</name>
<comment type="caution">
    <text evidence="1">The sequence shown here is derived from an EMBL/GenBank/DDBJ whole genome shotgun (WGS) entry which is preliminary data.</text>
</comment>
<sequence length="158" mass="18117">MMNSGPWVNELEDCNAIISREGQGASRFEHLVDFFVSIGGGRLRRFRRLESSPKEDMKTLRIRKLGEFMRAGRVPDWTRRQLEYALSMPCFCRSQEGRVALRIISVLFLPGELIRLLFRARVSNNSASTSDIRGIGIGEDVKMKGYPTFTQNTLIFRL</sequence>